<dbReference type="AlphaFoldDB" id="A0A7C5QK69"/>
<gene>
    <name evidence="1" type="primary">fdhE</name>
    <name evidence="1" type="ORF">ENM11_07070</name>
</gene>
<dbReference type="PANTHER" id="PTHR37689:SF1">
    <property type="entry name" value="PROTEIN FDHE"/>
    <property type="match status" value="1"/>
</dbReference>
<sequence>MENLDVIAARLKRLESQYELVRFLKVVIALRNEVLQDVDAKEFVMEGFNERVASNVARGERPFLDDEVLNKINYRKYSETLLKLLEGLRAAGLGDGVLTYLINSLSTEPDFSKKFLRSVLLGEKMGEQLSMVSLDVFRVLALAPLHKVLKAVNKLNSRLDAAVFVRGCLTCGSPYSLAVYRSGFKHLVCAVCGNVVRVDFFYCPNCGSTDPKSMRFLASEEEPFLQLDVCDRCNTYRKVIIQDIIGVEIDDHLLLEAVTKDLDALAADLLKKD</sequence>
<comment type="caution">
    <text evidence="1">The sequence shown here is derived from an EMBL/GenBank/DDBJ whole genome shotgun (WGS) entry which is preliminary data.</text>
</comment>
<dbReference type="GO" id="GO:0008199">
    <property type="term" value="F:ferric iron binding"/>
    <property type="evidence" value="ECO:0007669"/>
    <property type="project" value="TreeGrafter"/>
</dbReference>
<dbReference type="GO" id="GO:0005829">
    <property type="term" value="C:cytosol"/>
    <property type="evidence" value="ECO:0007669"/>
    <property type="project" value="TreeGrafter"/>
</dbReference>
<name>A0A7C5QK69_CALS0</name>
<organism evidence="1">
    <name type="scientific">Caldiarchaeum subterraneum</name>
    <dbReference type="NCBI Taxonomy" id="311458"/>
    <lineage>
        <taxon>Archaea</taxon>
        <taxon>Nitrososphaerota</taxon>
        <taxon>Candidatus Caldarchaeales</taxon>
        <taxon>Candidatus Caldarchaeaceae</taxon>
        <taxon>Candidatus Caldarchaeum</taxon>
    </lineage>
</organism>
<dbReference type="PANTHER" id="PTHR37689">
    <property type="entry name" value="PROTEIN FDHE"/>
    <property type="match status" value="1"/>
</dbReference>
<dbReference type="Gene3D" id="3.90.1670.10">
    <property type="entry name" value="FdhE-like domain"/>
    <property type="match status" value="1"/>
</dbReference>
<protein>
    <submittedName>
        <fullName evidence="1">Formate dehydrogenase accessory protein FdhE</fullName>
    </submittedName>
</protein>
<dbReference type="InterPro" id="IPR006452">
    <property type="entry name" value="Formate_DH_accessory"/>
</dbReference>
<proteinExistence type="predicted"/>
<dbReference type="InterPro" id="IPR024064">
    <property type="entry name" value="FdhE-like_sf"/>
</dbReference>
<dbReference type="SUPFAM" id="SSF144020">
    <property type="entry name" value="FdhE-like"/>
    <property type="match status" value="1"/>
</dbReference>
<evidence type="ECO:0000313" key="1">
    <source>
        <dbReference type="EMBL" id="HHK68894.1"/>
    </source>
</evidence>
<accession>A0A7C5QK69</accession>
<reference evidence="1" key="1">
    <citation type="journal article" date="2020" name="mSystems">
        <title>Genome- and Community-Level Interaction Insights into Carbon Utilization and Element Cycling Functions of Hydrothermarchaeota in Hydrothermal Sediment.</title>
        <authorList>
            <person name="Zhou Z."/>
            <person name="Liu Y."/>
            <person name="Xu W."/>
            <person name="Pan J."/>
            <person name="Luo Z.H."/>
            <person name="Li M."/>
        </authorList>
    </citation>
    <scope>NUCLEOTIDE SEQUENCE [LARGE SCALE GENOMIC DNA]</scope>
    <source>
        <strain evidence="1">SpSt-1056</strain>
    </source>
</reference>
<dbReference type="GO" id="GO:0051604">
    <property type="term" value="P:protein maturation"/>
    <property type="evidence" value="ECO:0007669"/>
    <property type="project" value="TreeGrafter"/>
</dbReference>
<dbReference type="EMBL" id="DRWN01000059">
    <property type="protein sequence ID" value="HHK68894.1"/>
    <property type="molecule type" value="Genomic_DNA"/>
</dbReference>